<comment type="similarity">
    <text evidence="5">Belongs to the NtaA/SnaA/DszA monooxygenase family.</text>
</comment>
<feature type="binding site" evidence="6">
    <location>
        <position position="159"/>
    </location>
    <ligand>
        <name>FMN</name>
        <dbReference type="ChEBI" id="CHEBI:58210"/>
    </ligand>
</feature>
<evidence type="ECO:0000256" key="4">
    <source>
        <dbReference type="ARBA" id="ARBA00023033"/>
    </source>
</evidence>
<evidence type="ECO:0000259" key="7">
    <source>
        <dbReference type="Pfam" id="PF00296"/>
    </source>
</evidence>
<organism evidence="8 9">
    <name type="scientific">Arthrobacter cupressi</name>
    <dbReference type="NCBI Taxonomy" id="1045773"/>
    <lineage>
        <taxon>Bacteria</taxon>
        <taxon>Bacillati</taxon>
        <taxon>Actinomycetota</taxon>
        <taxon>Actinomycetes</taxon>
        <taxon>Micrococcales</taxon>
        <taxon>Micrococcaceae</taxon>
        <taxon>Arthrobacter</taxon>
    </lineage>
</organism>
<evidence type="ECO:0000256" key="1">
    <source>
        <dbReference type="ARBA" id="ARBA00022630"/>
    </source>
</evidence>
<dbReference type="Gene3D" id="3.20.20.30">
    <property type="entry name" value="Luciferase-like domain"/>
    <property type="match status" value="1"/>
</dbReference>
<feature type="binding site" evidence="6">
    <location>
        <position position="234"/>
    </location>
    <ligand>
        <name>FMN</name>
        <dbReference type="ChEBI" id="CHEBI:58210"/>
    </ligand>
</feature>
<protein>
    <submittedName>
        <fullName evidence="8">FMN-dependent oxidoreductase, nitrilotriacetate monooxygenase family</fullName>
    </submittedName>
</protein>
<evidence type="ECO:0000256" key="3">
    <source>
        <dbReference type="ARBA" id="ARBA00023002"/>
    </source>
</evidence>
<dbReference type="InterPro" id="IPR016215">
    <property type="entry name" value="NTA_MOA"/>
</dbReference>
<keyword evidence="2 6" id="KW-0288">FMN</keyword>
<keyword evidence="1 6" id="KW-0285">Flavoprotein</keyword>
<accession>A0A1G8LCW5</accession>
<feature type="binding site" evidence="6">
    <location>
        <position position="109"/>
    </location>
    <ligand>
        <name>FMN</name>
        <dbReference type="ChEBI" id="CHEBI:58210"/>
    </ligand>
</feature>
<dbReference type="InterPro" id="IPR011251">
    <property type="entry name" value="Luciferase-like_dom"/>
</dbReference>
<feature type="binding site" evidence="6">
    <location>
        <position position="163"/>
    </location>
    <ligand>
        <name>FMN</name>
        <dbReference type="ChEBI" id="CHEBI:58210"/>
    </ligand>
</feature>
<evidence type="ECO:0000313" key="8">
    <source>
        <dbReference type="EMBL" id="SDI53456.1"/>
    </source>
</evidence>
<keyword evidence="9" id="KW-1185">Reference proteome</keyword>
<gene>
    <name evidence="8" type="ORF">SAMN05216555_10328</name>
</gene>
<dbReference type="InterPro" id="IPR036661">
    <property type="entry name" value="Luciferase-like_sf"/>
</dbReference>
<dbReference type="Pfam" id="PF00296">
    <property type="entry name" value="Bac_luciferase"/>
    <property type="match status" value="1"/>
</dbReference>
<sequence length="472" mass="51679">MSQENSIQHGRATFRPSGKIQFGVFFQGVNSGTIWKTPEAGSQTDFESFRRIAQTAERGLFAAFFLGEGLRLREHLGRPHALDVAGRPDAQTMLAALASVTRNIGLVATQNTTYNDPADLAHRLASLDLLSGGRAAWNVVTTDNAWTGANFRRGGYLDHSDRYVHAEAFVQTAKRIWDSWESDAVAASTAADSWAAPGHVRTVRHEGQHYTVDVTPRLPRSAQYRPVLFQAGDSPDGRDFAARQADVIFSAHPKFEAAVAFREDIVARTVAAGRGANDVQIFPASEFILAATDQEAQEKKEWVRSLQIGPQQAIAYLEQFWGRELSSFDPDGPLPDIDPAVETTSETRGSGFHGAKARELAEQWRAEAAEHGWSIRQFVSSRTARIDSTFTGSYSSVADTLAEYARVGAVDGFNISPWIIPSGLDDIVNHLVPELQERGVYPTEYAGSTLRENLGLATPERSPELVPVGSVR</sequence>
<dbReference type="PIRSF" id="PIRSF000337">
    <property type="entry name" value="NTA_MOA"/>
    <property type="match status" value="1"/>
</dbReference>
<dbReference type="CDD" id="cd01095">
    <property type="entry name" value="Nitrilotriacetate_monoxgenase"/>
    <property type="match status" value="1"/>
</dbReference>
<dbReference type="GO" id="GO:0016705">
    <property type="term" value="F:oxidoreductase activity, acting on paired donors, with incorporation or reduction of molecular oxygen"/>
    <property type="evidence" value="ECO:0007669"/>
    <property type="project" value="InterPro"/>
</dbReference>
<dbReference type="RefSeq" id="WP_074587265.1">
    <property type="nucleotide sequence ID" value="NZ_FNEI01000003.1"/>
</dbReference>
<proteinExistence type="inferred from homology"/>
<evidence type="ECO:0000256" key="2">
    <source>
        <dbReference type="ARBA" id="ARBA00022643"/>
    </source>
</evidence>
<dbReference type="PANTHER" id="PTHR30011">
    <property type="entry name" value="ALKANESULFONATE MONOOXYGENASE-RELATED"/>
    <property type="match status" value="1"/>
</dbReference>
<dbReference type="InterPro" id="IPR051260">
    <property type="entry name" value="Diverse_substr_monoxygenases"/>
</dbReference>
<dbReference type="Proteomes" id="UP000182130">
    <property type="component" value="Unassembled WGS sequence"/>
</dbReference>
<dbReference type="STRING" id="1045773.SAMN05216555_10328"/>
<dbReference type="NCBIfam" id="TIGR03860">
    <property type="entry name" value="FMN_nitrolo"/>
    <property type="match status" value="1"/>
</dbReference>
<dbReference type="AlphaFoldDB" id="A0A1G8LCW5"/>
<dbReference type="SUPFAM" id="SSF51679">
    <property type="entry name" value="Bacterial luciferase-like"/>
    <property type="match status" value="1"/>
</dbReference>
<keyword evidence="3" id="KW-0560">Oxidoreductase</keyword>
<dbReference type="GO" id="GO:0004497">
    <property type="term" value="F:monooxygenase activity"/>
    <property type="evidence" value="ECO:0007669"/>
    <property type="project" value="UniProtKB-KW"/>
</dbReference>
<dbReference type="OrthoDB" id="3265338at2"/>
<feature type="domain" description="Luciferase-like" evidence="7">
    <location>
        <begin position="21"/>
        <end position="409"/>
    </location>
</feature>
<evidence type="ECO:0000256" key="5">
    <source>
        <dbReference type="ARBA" id="ARBA00033748"/>
    </source>
</evidence>
<dbReference type="PANTHER" id="PTHR30011:SF16">
    <property type="entry name" value="C2H2 FINGER DOMAIN TRANSCRIPTION FACTOR (EUROFUNG)-RELATED"/>
    <property type="match status" value="1"/>
</dbReference>
<name>A0A1G8LCW5_9MICC</name>
<dbReference type="EMBL" id="FNEI01000003">
    <property type="protein sequence ID" value="SDI53456.1"/>
    <property type="molecule type" value="Genomic_DNA"/>
</dbReference>
<evidence type="ECO:0000256" key="6">
    <source>
        <dbReference type="PIRSR" id="PIRSR000337-1"/>
    </source>
</evidence>
<keyword evidence="4 8" id="KW-0503">Monooxygenase</keyword>
<evidence type="ECO:0000313" key="9">
    <source>
        <dbReference type="Proteomes" id="UP000182130"/>
    </source>
</evidence>
<reference evidence="9" key="1">
    <citation type="submission" date="2016-10" db="EMBL/GenBank/DDBJ databases">
        <authorList>
            <person name="Varghese N."/>
            <person name="Submissions S."/>
        </authorList>
    </citation>
    <scope>NUCLEOTIDE SEQUENCE [LARGE SCALE GENOMIC DNA]</scope>
    <source>
        <strain evidence="9">CGMCC 1.10783</strain>
    </source>
</reference>